<keyword evidence="10" id="KW-1185">Reference proteome</keyword>
<feature type="domain" description="ABC transmembrane type-1" evidence="8">
    <location>
        <begin position="94"/>
        <end position="283"/>
    </location>
</feature>
<sequence>MSSVELQTTQPESLEDKPDESQYLLRRFFRNKMAVLGLFVFLFMILIAIFAPLLAPYDHLQTDLSVSLQTPSSAHWFGTDEFGRDILSRILFGARVSLMVGVIAVGISFSLGTTLGLIAGYIGGVWDDVIMRFTDILLAFPSILLAIAIMTGLGRGVGNAMIAIGIVGIPVYARIVRGQVLAVRSQEYVEAAKSIGAGSVRQILRHILPNVVAPLIVQISLGMSTAILEAASLGFLGLGVQPPQAEWGDMIAHGRRFINNAAYMIYFPGIAISLTVLGLNLFGDGLRDILDPRLKK</sequence>
<dbReference type="InterPro" id="IPR035906">
    <property type="entry name" value="MetI-like_sf"/>
</dbReference>
<evidence type="ECO:0000256" key="3">
    <source>
        <dbReference type="ARBA" id="ARBA00022475"/>
    </source>
</evidence>
<dbReference type="STRING" id="1888891.DSOL_0093"/>
<comment type="caution">
    <text evidence="9">The sequence shown here is derived from an EMBL/GenBank/DDBJ whole genome shotgun (WGS) entry which is preliminary data.</text>
</comment>
<evidence type="ECO:0000256" key="1">
    <source>
        <dbReference type="ARBA" id="ARBA00004651"/>
    </source>
</evidence>
<dbReference type="Pfam" id="PF00528">
    <property type="entry name" value="BPD_transp_1"/>
    <property type="match status" value="1"/>
</dbReference>
<evidence type="ECO:0000256" key="7">
    <source>
        <dbReference type="RuleBase" id="RU363032"/>
    </source>
</evidence>
<name>A0A1Q8R2S5_9FIRM</name>
<dbReference type="GO" id="GO:0055085">
    <property type="term" value="P:transmembrane transport"/>
    <property type="evidence" value="ECO:0007669"/>
    <property type="project" value="InterPro"/>
</dbReference>
<accession>A0A1Q8R2S5</accession>
<keyword evidence="2 7" id="KW-0813">Transport</keyword>
<dbReference type="Proteomes" id="UP000186102">
    <property type="component" value="Unassembled WGS sequence"/>
</dbReference>
<dbReference type="RefSeq" id="WP_075362937.1">
    <property type="nucleotide sequence ID" value="NZ_MLBF01000001.1"/>
</dbReference>
<evidence type="ECO:0000313" key="10">
    <source>
        <dbReference type="Proteomes" id="UP000186102"/>
    </source>
</evidence>
<organism evidence="9 10">
    <name type="scientific">Desulfosporosinus metallidurans</name>
    <dbReference type="NCBI Taxonomy" id="1888891"/>
    <lineage>
        <taxon>Bacteria</taxon>
        <taxon>Bacillati</taxon>
        <taxon>Bacillota</taxon>
        <taxon>Clostridia</taxon>
        <taxon>Eubacteriales</taxon>
        <taxon>Desulfitobacteriaceae</taxon>
        <taxon>Desulfosporosinus</taxon>
    </lineage>
</organism>
<comment type="similarity">
    <text evidence="7">Belongs to the binding-protein-dependent transport system permease family.</text>
</comment>
<feature type="transmembrane region" description="Helical" evidence="7">
    <location>
        <begin position="98"/>
        <end position="122"/>
    </location>
</feature>
<evidence type="ECO:0000256" key="4">
    <source>
        <dbReference type="ARBA" id="ARBA00022692"/>
    </source>
</evidence>
<protein>
    <submittedName>
        <fullName evidence="9">Dipeptide transport system permease protein DppC</fullName>
    </submittedName>
</protein>
<feature type="transmembrane region" description="Helical" evidence="7">
    <location>
        <begin position="33"/>
        <end position="55"/>
    </location>
</feature>
<dbReference type="InterPro" id="IPR025966">
    <property type="entry name" value="OppC_N"/>
</dbReference>
<evidence type="ECO:0000256" key="6">
    <source>
        <dbReference type="ARBA" id="ARBA00023136"/>
    </source>
</evidence>
<dbReference type="AlphaFoldDB" id="A0A1Q8R2S5"/>
<evidence type="ECO:0000256" key="2">
    <source>
        <dbReference type="ARBA" id="ARBA00022448"/>
    </source>
</evidence>
<dbReference type="Gene3D" id="1.10.3720.10">
    <property type="entry name" value="MetI-like"/>
    <property type="match status" value="1"/>
</dbReference>
<evidence type="ECO:0000313" key="9">
    <source>
        <dbReference type="EMBL" id="OLN33915.1"/>
    </source>
</evidence>
<feature type="transmembrane region" description="Helical" evidence="7">
    <location>
        <begin position="261"/>
        <end position="283"/>
    </location>
</feature>
<dbReference type="Pfam" id="PF12911">
    <property type="entry name" value="OppC_N"/>
    <property type="match status" value="1"/>
</dbReference>
<dbReference type="PROSITE" id="PS50928">
    <property type="entry name" value="ABC_TM1"/>
    <property type="match status" value="1"/>
</dbReference>
<proteinExistence type="inferred from homology"/>
<reference evidence="9 10" key="1">
    <citation type="submission" date="2016-09" db="EMBL/GenBank/DDBJ databases">
        <title>Complete genome of Desulfosporosinus sp. OL.</title>
        <authorList>
            <person name="Mardanov A."/>
            <person name="Beletsky A."/>
            <person name="Panova A."/>
            <person name="Karnachuk O."/>
            <person name="Ravin N."/>
        </authorList>
    </citation>
    <scope>NUCLEOTIDE SEQUENCE [LARGE SCALE GENOMIC DNA]</scope>
    <source>
        <strain evidence="9 10">OL</strain>
    </source>
</reference>
<evidence type="ECO:0000256" key="5">
    <source>
        <dbReference type="ARBA" id="ARBA00022989"/>
    </source>
</evidence>
<evidence type="ECO:0000259" key="8">
    <source>
        <dbReference type="PROSITE" id="PS50928"/>
    </source>
</evidence>
<dbReference type="PANTHER" id="PTHR43386">
    <property type="entry name" value="OLIGOPEPTIDE TRANSPORT SYSTEM PERMEASE PROTEIN APPC"/>
    <property type="match status" value="1"/>
</dbReference>
<gene>
    <name evidence="9" type="ORF">DSOL_0093</name>
</gene>
<keyword evidence="4 7" id="KW-0812">Transmembrane</keyword>
<keyword evidence="3" id="KW-1003">Cell membrane</keyword>
<keyword evidence="5 7" id="KW-1133">Transmembrane helix</keyword>
<feature type="transmembrane region" description="Helical" evidence="7">
    <location>
        <begin position="129"/>
        <end position="150"/>
    </location>
</feature>
<dbReference type="CDD" id="cd06261">
    <property type="entry name" value="TM_PBP2"/>
    <property type="match status" value="1"/>
</dbReference>
<dbReference type="InterPro" id="IPR000515">
    <property type="entry name" value="MetI-like"/>
</dbReference>
<dbReference type="InterPro" id="IPR050366">
    <property type="entry name" value="BP-dependent_transpt_permease"/>
</dbReference>
<dbReference type="SUPFAM" id="SSF161098">
    <property type="entry name" value="MetI-like"/>
    <property type="match status" value="1"/>
</dbReference>
<dbReference type="PANTHER" id="PTHR43386:SF25">
    <property type="entry name" value="PEPTIDE ABC TRANSPORTER PERMEASE PROTEIN"/>
    <property type="match status" value="1"/>
</dbReference>
<dbReference type="GO" id="GO:0005886">
    <property type="term" value="C:plasma membrane"/>
    <property type="evidence" value="ECO:0007669"/>
    <property type="project" value="UniProtKB-SubCell"/>
</dbReference>
<keyword evidence="6 7" id="KW-0472">Membrane</keyword>
<dbReference type="OrthoDB" id="9797852at2"/>
<comment type="subcellular location">
    <subcellularLocation>
        <location evidence="1 7">Cell membrane</location>
        <topology evidence="1 7">Multi-pass membrane protein</topology>
    </subcellularLocation>
</comment>
<dbReference type="EMBL" id="MLBF01000001">
    <property type="protein sequence ID" value="OLN33915.1"/>
    <property type="molecule type" value="Genomic_DNA"/>
</dbReference>
<feature type="transmembrane region" description="Helical" evidence="7">
    <location>
        <begin position="156"/>
        <end position="176"/>
    </location>
</feature>